<name>A0ABM1YPM2_AEDAL</name>
<dbReference type="Proteomes" id="UP000069940">
    <property type="component" value="Unassembled WGS sequence"/>
</dbReference>
<protein>
    <recommendedName>
        <fullName evidence="1">Integrase catalytic domain-containing protein</fullName>
    </recommendedName>
</protein>
<dbReference type="Gene3D" id="3.30.420.10">
    <property type="entry name" value="Ribonuclease H-like superfamily/Ribonuclease H"/>
    <property type="match status" value="1"/>
</dbReference>
<dbReference type="PANTHER" id="PTHR47331:SF1">
    <property type="entry name" value="GAG-LIKE PROTEIN"/>
    <property type="match status" value="1"/>
</dbReference>
<dbReference type="PANTHER" id="PTHR47331">
    <property type="entry name" value="PHD-TYPE DOMAIN-CONTAINING PROTEIN"/>
    <property type="match status" value="1"/>
</dbReference>
<dbReference type="InterPro" id="IPR036397">
    <property type="entry name" value="RNaseH_sf"/>
</dbReference>
<dbReference type="InterPro" id="IPR040676">
    <property type="entry name" value="DUF5641"/>
</dbReference>
<reference evidence="3" key="1">
    <citation type="journal article" date="2015" name="Proc. Natl. Acad. Sci. U.S.A.">
        <title>Genome sequence of the Asian Tiger mosquito, Aedes albopictus, reveals insights into its biology, genetics, and evolution.</title>
        <authorList>
            <person name="Chen X.G."/>
            <person name="Jiang X."/>
            <person name="Gu J."/>
            <person name="Xu M."/>
            <person name="Wu Y."/>
            <person name="Deng Y."/>
            <person name="Zhang C."/>
            <person name="Bonizzoni M."/>
            <person name="Dermauw W."/>
            <person name="Vontas J."/>
            <person name="Armbruster P."/>
            <person name="Huang X."/>
            <person name="Yang Y."/>
            <person name="Zhang H."/>
            <person name="He W."/>
            <person name="Peng H."/>
            <person name="Liu Y."/>
            <person name="Wu K."/>
            <person name="Chen J."/>
            <person name="Lirakis M."/>
            <person name="Topalis P."/>
            <person name="Van Leeuwen T."/>
            <person name="Hall A.B."/>
            <person name="Jiang X."/>
            <person name="Thorpe C."/>
            <person name="Mueller R.L."/>
            <person name="Sun C."/>
            <person name="Waterhouse R.M."/>
            <person name="Yan G."/>
            <person name="Tu Z.J."/>
            <person name="Fang X."/>
            <person name="James A.A."/>
        </authorList>
    </citation>
    <scope>NUCLEOTIDE SEQUENCE [LARGE SCALE GENOMIC DNA]</scope>
    <source>
        <strain evidence="3">Foshan</strain>
    </source>
</reference>
<sequence>MNVADDATKWNTGPSFDSDSRWYKGPSFLREPKERWPMQSTKEISGTDAASEEVHIVAVHQKIGVLVEVGRFSSWKRLVRTMVQVYRAVKVWKHFLGREKSSSLPERDDFVKAEEALWRQAQASTYPEEIRDLKNGHRVQKRSPLHKLSPVLDEHGVIRMDSRISSAPHVSYAAKYPVLLPREHRITFLLVQEFHQRFLHANGETVCNELRQQFYVPKLRVLVRKVSRECQHCKIQRARPVPPLMAPLPKVRLTPFIRPFTFVGVDYMGPFMVKIGRSSVKRWICLFTCLTIRAIHLELVHSLSTASCIMAFRRFVARRGAPSEVFSDNGTNFVGANRQLSEEKRKLEKINEGCASTFTNAHTQWYFNVPVAPHMGGPWERMVRSVKVAMQAISDSQRHPSDEVIETIMIEAEAIVNSRPLTYVPLEDENEAALTPNHFLLYGSTGIKQPATNPVVDGNVLRDSYRMSQRIVNDFWIRWTREYLPMLTRRTKWFEPAKPLEPGDLVIVVDETSRNSWERGRVLETYPDKSGQVRRAKIQTSRGVFNRPAVKLAVLDVAIHDKVMEGVPREPEVVHGAGNVAETPRYDEQTVKRLTVPSD</sequence>
<dbReference type="Pfam" id="PF18701">
    <property type="entry name" value="DUF5641"/>
    <property type="match status" value="1"/>
</dbReference>
<keyword evidence="3" id="KW-1185">Reference proteome</keyword>
<accession>A0ABM1YPM2</accession>
<dbReference type="SUPFAM" id="SSF53098">
    <property type="entry name" value="Ribonuclease H-like"/>
    <property type="match status" value="1"/>
</dbReference>
<dbReference type="PROSITE" id="PS50994">
    <property type="entry name" value="INTEGRASE"/>
    <property type="match status" value="1"/>
</dbReference>
<dbReference type="RefSeq" id="XP_062703183.1">
    <property type="nucleotide sequence ID" value="XM_062847199.1"/>
</dbReference>
<evidence type="ECO:0000259" key="1">
    <source>
        <dbReference type="PROSITE" id="PS50994"/>
    </source>
</evidence>
<dbReference type="Pfam" id="PF17921">
    <property type="entry name" value="Integrase_H2C2"/>
    <property type="match status" value="1"/>
</dbReference>
<proteinExistence type="predicted"/>
<dbReference type="EnsemblMetazoa" id="AALFPA23_011012.R15549">
    <property type="protein sequence ID" value="AALFPA23_011012.P15549"/>
    <property type="gene ID" value="AALFPA23_011012"/>
</dbReference>
<feature type="domain" description="Integrase catalytic" evidence="1">
    <location>
        <begin position="251"/>
        <end position="444"/>
    </location>
</feature>
<dbReference type="InterPro" id="IPR012337">
    <property type="entry name" value="RNaseH-like_sf"/>
</dbReference>
<dbReference type="InterPro" id="IPR041588">
    <property type="entry name" value="Integrase_H2C2"/>
</dbReference>
<dbReference type="InterPro" id="IPR001584">
    <property type="entry name" value="Integrase_cat-core"/>
</dbReference>
<evidence type="ECO:0000313" key="2">
    <source>
        <dbReference type="EnsemblMetazoa" id="AALFPA23_011012.P15549"/>
    </source>
</evidence>
<organism evidence="2 3">
    <name type="scientific">Aedes albopictus</name>
    <name type="common">Asian tiger mosquito</name>
    <name type="synonym">Stegomyia albopicta</name>
    <dbReference type="NCBI Taxonomy" id="7160"/>
    <lineage>
        <taxon>Eukaryota</taxon>
        <taxon>Metazoa</taxon>
        <taxon>Ecdysozoa</taxon>
        <taxon>Arthropoda</taxon>
        <taxon>Hexapoda</taxon>
        <taxon>Insecta</taxon>
        <taxon>Pterygota</taxon>
        <taxon>Neoptera</taxon>
        <taxon>Endopterygota</taxon>
        <taxon>Diptera</taxon>
        <taxon>Nematocera</taxon>
        <taxon>Culicoidea</taxon>
        <taxon>Culicidae</taxon>
        <taxon>Culicinae</taxon>
        <taxon>Aedini</taxon>
        <taxon>Aedes</taxon>
        <taxon>Stegomyia</taxon>
    </lineage>
</organism>
<evidence type="ECO:0000313" key="3">
    <source>
        <dbReference type="Proteomes" id="UP000069940"/>
    </source>
</evidence>
<dbReference type="GeneID" id="134285760"/>
<reference evidence="2" key="2">
    <citation type="submission" date="2025-05" db="UniProtKB">
        <authorList>
            <consortium name="EnsemblMetazoa"/>
        </authorList>
    </citation>
    <scope>IDENTIFICATION</scope>
    <source>
        <strain evidence="2">Foshan</strain>
    </source>
</reference>